<dbReference type="OrthoDB" id="184182at2759"/>
<reference evidence="11" key="1">
    <citation type="submission" date="2013-10" db="EMBL/GenBank/DDBJ databases">
        <title>Genomic analysis of the causative agents of coccidiosis in chickens.</title>
        <authorList>
            <person name="Reid A.J."/>
            <person name="Blake D."/>
            <person name="Billington K."/>
            <person name="Browne H."/>
            <person name="Dunn M."/>
            <person name="Hung S."/>
            <person name="Kawahara F."/>
            <person name="Miranda-Saavedra D."/>
            <person name="Mourier T."/>
            <person name="Nagra H."/>
            <person name="Otto T.D."/>
            <person name="Rawlings N."/>
            <person name="Sanchez A."/>
            <person name="Sanders M."/>
            <person name="Subramaniam C."/>
            <person name="Tay Y."/>
            <person name="Dear P."/>
            <person name="Doerig C."/>
            <person name="Gruber A."/>
            <person name="Parkinson J."/>
            <person name="Shirley M."/>
            <person name="Wan K.L."/>
            <person name="Berriman M."/>
            <person name="Tomley F."/>
            <person name="Pain A."/>
        </authorList>
    </citation>
    <scope>NUCLEOTIDE SEQUENCE</scope>
    <source>
        <strain evidence="11">Houghton</strain>
    </source>
</reference>
<dbReference type="GO" id="GO:0005829">
    <property type="term" value="C:cytosol"/>
    <property type="evidence" value="ECO:0007669"/>
    <property type="project" value="TreeGrafter"/>
</dbReference>
<dbReference type="EMBL" id="HG670527">
    <property type="protein sequence ID" value="CDI77036.1"/>
    <property type="molecule type" value="Genomic_DNA"/>
</dbReference>
<dbReference type="Gene3D" id="3.40.449.10">
    <property type="entry name" value="Phosphoenolpyruvate Carboxykinase, domain 1"/>
    <property type="match status" value="1"/>
</dbReference>
<comment type="pathway">
    <text evidence="1">Carbohydrate biosynthesis; gluconeogenesis.</text>
</comment>
<evidence type="ECO:0000256" key="4">
    <source>
        <dbReference type="ARBA" id="ARBA00022432"/>
    </source>
</evidence>
<evidence type="ECO:0000256" key="1">
    <source>
        <dbReference type="ARBA" id="ARBA00004742"/>
    </source>
</evidence>
<keyword evidence="8" id="KW-0456">Lyase</keyword>
<evidence type="ECO:0000256" key="3">
    <source>
        <dbReference type="ARBA" id="ARBA00012363"/>
    </source>
</evidence>
<keyword evidence="11" id="KW-0418">Kinase</keyword>
<keyword evidence="4" id="KW-0312">Gluconeogenesis</keyword>
<proteinExistence type="inferred from homology"/>
<comment type="similarity">
    <text evidence="2">Belongs to the phosphoenolpyruvate carboxykinase (ATP) family.</text>
</comment>
<evidence type="ECO:0000256" key="8">
    <source>
        <dbReference type="ARBA" id="ARBA00023239"/>
    </source>
</evidence>
<name>U6G9X2_EIMAC</name>
<dbReference type="Gene3D" id="3.90.228.20">
    <property type="match status" value="2"/>
</dbReference>
<accession>U6G9X2</accession>
<dbReference type="GO" id="GO:0005524">
    <property type="term" value="F:ATP binding"/>
    <property type="evidence" value="ECO:0007669"/>
    <property type="project" value="UniProtKB-KW"/>
</dbReference>
<dbReference type="VEuPathDB" id="ToxoDB:EAH_00060390"/>
<dbReference type="GO" id="GO:0006094">
    <property type="term" value="P:gluconeogenesis"/>
    <property type="evidence" value="ECO:0007669"/>
    <property type="project" value="UniProtKB-UniPathway"/>
</dbReference>
<evidence type="ECO:0000256" key="9">
    <source>
        <dbReference type="ARBA" id="ARBA00047371"/>
    </source>
</evidence>
<keyword evidence="6" id="KW-0210">Decarboxylase</keyword>
<dbReference type="PANTHER" id="PTHR30031">
    <property type="entry name" value="PHOSPHOENOLPYRUVATE CARBOXYKINASE ATP"/>
    <property type="match status" value="1"/>
</dbReference>
<evidence type="ECO:0000256" key="10">
    <source>
        <dbReference type="SAM" id="MobiDB-lite"/>
    </source>
</evidence>
<keyword evidence="12" id="KW-1185">Reference proteome</keyword>
<dbReference type="GeneID" id="25274109"/>
<dbReference type="EC" id="4.1.1.49" evidence="3"/>
<dbReference type="InterPro" id="IPR001272">
    <property type="entry name" value="PEP_carboxykinase_ATP"/>
</dbReference>
<gene>
    <name evidence="11" type="ORF">EAH_00060390</name>
</gene>
<evidence type="ECO:0000256" key="6">
    <source>
        <dbReference type="ARBA" id="ARBA00022793"/>
    </source>
</evidence>
<evidence type="ECO:0000256" key="7">
    <source>
        <dbReference type="ARBA" id="ARBA00022840"/>
    </source>
</evidence>
<dbReference type="Pfam" id="PF01293">
    <property type="entry name" value="PEPCK_ATP"/>
    <property type="match status" value="1"/>
</dbReference>
<dbReference type="AlphaFoldDB" id="U6G9X2"/>
<dbReference type="SUPFAM" id="SSF68923">
    <property type="entry name" value="PEP carboxykinase N-terminal domain"/>
    <property type="match status" value="1"/>
</dbReference>
<dbReference type="InterPro" id="IPR008210">
    <property type="entry name" value="PEP_carboxykinase_N"/>
</dbReference>
<comment type="catalytic activity">
    <reaction evidence="9">
        <text>oxaloacetate + ATP = phosphoenolpyruvate + ADP + CO2</text>
        <dbReference type="Rhea" id="RHEA:18617"/>
        <dbReference type="ChEBI" id="CHEBI:16452"/>
        <dbReference type="ChEBI" id="CHEBI:16526"/>
        <dbReference type="ChEBI" id="CHEBI:30616"/>
        <dbReference type="ChEBI" id="CHEBI:58702"/>
        <dbReference type="ChEBI" id="CHEBI:456216"/>
        <dbReference type="EC" id="4.1.1.49"/>
    </reaction>
</comment>
<dbReference type="PANTHER" id="PTHR30031:SF0">
    <property type="entry name" value="PHOSPHOENOLPYRUVATE CARBOXYKINASE (ATP)"/>
    <property type="match status" value="1"/>
</dbReference>
<keyword evidence="5" id="KW-0547">Nucleotide-binding</keyword>
<keyword evidence="11" id="KW-0670">Pyruvate</keyword>
<evidence type="ECO:0000313" key="11">
    <source>
        <dbReference type="EMBL" id="CDI77036.1"/>
    </source>
</evidence>
<dbReference type="GO" id="GO:0004612">
    <property type="term" value="F:phosphoenolpyruvate carboxykinase (ATP) activity"/>
    <property type="evidence" value="ECO:0007669"/>
    <property type="project" value="UniProtKB-EC"/>
</dbReference>
<dbReference type="GO" id="GO:0016301">
    <property type="term" value="F:kinase activity"/>
    <property type="evidence" value="ECO:0007669"/>
    <property type="project" value="UniProtKB-KW"/>
</dbReference>
<dbReference type="InterPro" id="IPR013035">
    <property type="entry name" value="PEP_carboxykinase_C"/>
</dbReference>
<keyword evidence="7" id="KW-0067">ATP-binding</keyword>
<dbReference type="RefSeq" id="XP_013252537.1">
    <property type="nucleotide sequence ID" value="XM_013397083.1"/>
</dbReference>
<reference evidence="11" key="2">
    <citation type="submission" date="2013-10" db="EMBL/GenBank/DDBJ databases">
        <authorList>
            <person name="Aslett M."/>
        </authorList>
    </citation>
    <scope>NUCLEOTIDE SEQUENCE</scope>
    <source>
        <strain evidence="11">Houghton</strain>
    </source>
</reference>
<dbReference type="UniPathway" id="UPA00138"/>
<evidence type="ECO:0000313" key="12">
    <source>
        <dbReference type="Proteomes" id="UP000018050"/>
    </source>
</evidence>
<organism evidence="11 12">
    <name type="scientific">Eimeria acervulina</name>
    <name type="common">Coccidian parasite</name>
    <dbReference type="NCBI Taxonomy" id="5801"/>
    <lineage>
        <taxon>Eukaryota</taxon>
        <taxon>Sar</taxon>
        <taxon>Alveolata</taxon>
        <taxon>Apicomplexa</taxon>
        <taxon>Conoidasida</taxon>
        <taxon>Coccidia</taxon>
        <taxon>Eucoccidiorida</taxon>
        <taxon>Eimeriorina</taxon>
        <taxon>Eimeriidae</taxon>
        <taxon>Eimeria</taxon>
    </lineage>
</organism>
<evidence type="ECO:0000256" key="5">
    <source>
        <dbReference type="ARBA" id="ARBA00022741"/>
    </source>
</evidence>
<protein>
    <recommendedName>
        <fullName evidence="3">phosphoenolpyruvate carboxykinase (ATP)</fullName>
        <ecNumber evidence="3">4.1.1.49</ecNumber>
    </recommendedName>
</protein>
<sequence>MVILGTQYAGEMKKGILTLMMYLMPKQGQLPLHSSCNIGDKGDVTLFFGLSGTGKTTLSADPRRELIGDDEHVWTSKGVFNIEGGCYAKCKDLSREQEPEIYNAIRFGAVLENVVLEEEERNVDFSDSTITENTRCAYPLHFIPNAKIPAAVNRHPSNIILLTCDAFGVLPPVSKLSASQVMYHFISGYTSKMAGTEIGILKPAATFSACYGSPFLAMHPMVYAEMLAAKLQQHNADAWLLNTGWVCGGYGAKEGRRISLQYTRAMVDAIHDGSLAKQQFEEMPIFKLRVPTAVPGVPSELLMPQRAWRDKKDLNRQLKKLAALFVENFVQYHDKATPEIIQAGPQQPEEGEDEEETSHLTAAESS</sequence>
<keyword evidence="11" id="KW-0808">Transferase</keyword>
<evidence type="ECO:0000256" key="2">
    <source>
        <dbReference type="ARBA" id="ARBA00006052"/>
    </source>
</evidence>
<dbReference type="OMA" id="NTWPDKN"/>
<feature type="region of interest" description="Disordered" evidence="10">
    <location>
        <begin position="337"/>
        <end position="366"/>
    </location>
</feature>
<dbReference type="SUPFAM" id="SSF53795">
    <property type="entry name" value="PEP carboxykinase-like"/>
    <property type="match status" value="1"/>
</dbReference>
<dbReference type="Proteomes" id="UP000018050">
    <property type="component" value="Unassembled WGS sequence"/>
</dbReference>